<evidence type="ECO:0000313" key="1">
    <source>
        <dbReference type="EMBL" id="KKK78948.1"/>
    </source>
</evidence>
<comment type="caution">
    <text evidence="1">The sequence shown here is derived from an EMBL/GenBank/DDBJ whole genome shotgun (WGS) entry which is preliminary data.</text>
</comment>
<name>A0A0F8YC61_9ZZZZ</name>
<gene>
    <name evidence="1" type="ORF">LCGC14_2838390</name>
</gene>
<proteinExistence type="predicted"/>
<feature type="non-terminal residue" evidence="1">
    <location>
        <position position="1"/>
    </location>
</feature>
<sequence>VQVATIACRIATEGDPTLAAIREERGADK</sequence>
<reference evidence="1" key="1">
    <citation type="journal article" date="2015" name="Nature">
        <title>Complex archaea that bridge the gap between prokaryotes and eukaryotes.</title>
        <authorList>
            <person name="Spang A."/>
            <person name="Saw J.H."/>
            <person name="Jorgensen S.L."/>
            <person name="Zaremba-Niedzwiedzka K."/>
            <person name="Martijn J."/>
            <person name="Lind A.E."/>
            <person name="van Eijk R."/>
            <person name="Schleper C."/>
            <person name="Guy L."/>
            <person name="Ettema T.J."/>
        </authorList>
    </citation>
    <scope>NUCLEOTIDE SEQUENCE</scope>
</reference>
<dbReference type="EMBL" id="LAZR01054255">
    <property type="protein sequence ID" value="KKK78948.1"/>
    <property type="molecule type" value="Genomic_DNA"/>
</dbReference>
<protein>
    <submittedName>
        <fullName evidence="1">Uncharacterized protein</fullName>
    </submittedName>
</protein>
<dbReference type="AlphaFoldDB" id="A0A0F8YC61"/>
<accession>A0A0F8YC61</accession>
<organism evidence="1">
    <name type="scientific">marine sediment metagenome</name>
    <dbReference type="NCBI Taxonomy" id="412755"/>
    <lineage>
        <taxon>unclassified sequences</taxon>
        <taxon>metagenomes</taxon>
        <taxon>ecological metagenomes</taxon>
    </lineage>
</organism>